<evidence type="ECO:0000259" key="3">
    <source>
        <dbReference type="PROSITE" id="PS51186"/>
    </source>
</evidence>
<dbReference type="Gene3D" id="3.40.630.30">
    <property type="match status" value="2"/>
</dbReference>
<keyword evidence="2" id="KW-0012">Acyltransferase</keyword>
<dbReference type="PANTHER" id="PTHR43072:SF23">
    <property type="entry name" value="UPF0039 PROTEIN C11D3.02C"/>
    <property type="match status" value="1"/>
</dbReference>
<comment type="caution">
    <text evidence="4">The sequence shown here is derived from an EMBL/GenBank/DDBJ whole genome shotgun (WGS) entry which is preliminary data.</text>
</comment>
<dbReference type="CDD" id="cd04301">
    <property type="entry name" value="NAT_SF"/>
    <property type="match status" value="2"/>
</dbReference>
<evidence type="ECO:0000256" key="1">
    <source>
        <dbReference type="ARBA" id="ARBA00022679"/>
    </source>
</evidence>
<dbReference type="InterPro" id="IPR000182">
    <property type="entry name" value="GNAT_dom"/>
</dbReference>
<gene>
    <name evidence="4" type="ORF">CLLI_07500</name>
</gene>
<evidence type="ECO:0000313" key="4">
    <source>
        <dbReference type="EMBL" id="PRR79544.1"/>
    </source>
</evidence>
<dbReference type="Proteomes" id="UP000239706">
    <property type="component" value="Unassembled WGS sequence"/>
</dbReference>
<feature type="domain" description="N-acetyltransferase" evidence="3">
    <location>
        <begin position="6"/>
        <end position="176"/>
    </location>
</feature>
<dbReference type="PROSITE" id="PS51186">
    <property type="entry name" value="GNAT"/>
    <property type="match status" value="2"/>
</dbReference>
<dbReference type="Pfam" id="PF00583">
    <property type="entry name" value="Acetyltransf_1"/>
    <property type="match status" value="2"/>
</dbReference>
<evidence type="ECO:0000313" key="5">
    <source>
        <dbReference type="Proteomes" id="UP000239706"/>
    </source>
</evidence>
<dbReference type="AlphaFoldDB" id="A0A2T0B6M8"/>
<dbReference type="InterPro" id="IPR016181">
    <property type="entry name" value="Acyl_CoA_acyltransferase"/>
</dbReference>
<dbReference type="GO" id="GO:0016747">
    <property type="term" value="F:acyltransferase activity, transferring groups other than amino-acyl groups"/>
    <property type="evidence" value="ECO:0007669"/>
    <property type="project" value="InterPro"/>
</dbReference>
<dbReference type="EMBL" id="PVXO01000023">
    <property type="protein sequence ID" value="PRR79544.1"/>
    <property type="molecule type" value="Genomic_DNA"/>
</dbReference>
<name>A0A2T0B6M8_9CLOT</name>
<organism evidence="4 5">
    <name type="scientific">Clostridium liquoris</name>
    <dbReference type="NCBI Taxonomy" id="1289519"/>
    <lineage>
        <taxon>Bacteria</taxon>
        <taxon>Bacillati</taxon>
        <taxon>Bacillota</taxon>
        <taxon>Clostridia</taxon>
        <taxon>Eubacteriales</taxon>
        <taxon>Clostridiaceae</taxon>
        <taxon>Clostridium</taxon>
    </lineage>
</organism>
<dbReference type="PANTHER" id="PTHR43072">
    <property type="entry name" value="N-ACETYLTRANSFERASE"/>
    <property type="match status" value="1"/>
</dbReference>
<dbReference type="SUPFAM" id="SSF55729">
    <property type="entry name" value="Acyl-CoA N-acyltransferases (Nat)"/>
    <property type="match status" value="2"/>
</dbReference>
<evidence type="ECO:0000256" key="2">
    <source>
        <dbReference type="ARBA" id="ARBA00023315"/>
    </source>
</evidence>
<dbReference type="RefSeq" id="WP_106062915.1">
    <property type="nucleotide sequence ID" value="NZ_PVXO01000023.1"/>
</dbReference>
<proteinExistence type="predicted"/>
<feature type="domain" description="N-acetyltransferase" evidence="3">
    <location>
        <begin position="196"/>
        <end position="329"/>
    </location>
</feature>
<accession>A0A2T0B6M8</accession>
<keyword evidence="5" id="KW-1185">Reference proteome</keyword>
<keyword evidence="1 4" id="KW-0808">Transferase</keyword>
<sequence>MINSNFVIRELTNSDIPKVIELWNNNCNENFLYKPLKEEFFREIFFKCKGNYICVSNEEIIGFANGVYKKDLLPGESYEDVPGYITMVIVREDKRRLGVGKALVEEVEKYLKNEGKKKVRIDFFNPINLPWHIPNSHKHDHPNAPGVDTKGMGYEFFKAIGYRERAQEVSMYRGLKEFTLGEKMKDKEIELQKHGVVIEYYNKDKHYGLESFFDNLGNEYWRKDILDNLFLGKPYPFLIAAHNNKICGFAGPLEVEKSGRGRFCGIGVEPNYEGKGIGKLLFFKLCYSFKKEGAEFMSLFTGINGNARKMYADAGFKVIRTWALFEREV</sequence>
<reference evidence="4 5" key="1">
    <citation type="submission" date="2018-03" db="EMBL/GenBank/DDBJ databases">
        <title>Genome sequence of Clostridium liquoris DSM 100320.</title>
        <authorList>
            <person name="Poehlein A."/>
            <person name="Daniel R."/>
        </authorList>
    </citation>
    <scope>NUCLEOTIDE SEQUENCE [LARGE SCALE GENOMIC DNA]</scope>
    <source>
        <strain evidence="4 5">DSM 100320</strain>
    </source>
</reference>
<protein>
    <submittedName>
        <fullName evidence="4">Putative acetyltransferase</fullName>
    </submittedName>
</protein>
<dbReference type="OrthoDB" id="1884663at2"/>